<feature type="compositionally biased region" description="Low complexity" evidence="7">
    <location>
        <begin position="14"/>
        <end position="30"/>
    </location>
</feature>
<name>A0AAU7X8L3_9HYPH</name>
<dbReference type="KEGG" id="mflg:ABS361_15225"/>
<dbReference type="PRINTS" id="PR00344">
    <property type="entry name" value="BCTRLSENSOR"/>
</dbReference>
<dbReference type="SMART" id="SM00387">
    <property type="entry name" value="HATPase_c"/>
    <property type="match status" value="1"/>
</dbReference>
<dbReference type="GO" id="GO:0005524">
    <property type="term" value="F:ATP binding"/>
    <property type="evidence" value="ECO:0007669"/>
    <property type="project" value="UniProtKB-KW"/>
</dbReference>
<evidence type="ECO:0000313" key="10">
    <source>
        <dbReference type="EMBL" id="XBY43433.1"/>
    </source>
</evidence>
<organism evidence="10">
    <name type="scientific">Methyloraptor flagellatus</name>
    <dbReference type="NCBI Taxonomy" id="3162530"/>
    <lineage>
        <taxon>Bacteria</taxon>
        <taxon>Pseudomonadati</taxon>
        <taxon>Pseudomonadota</taxon>
        <taxon>Alphaproteobacteria</taxon>
        <taxon>Hyphomicrobiales</taxon>
        <taxon>Ancalomicrobiaceae</taxon>
        <taxon>Methyloraptor</taxon>
    </lineage>
</organism>
<dbReference type="InterPro" id="IPR050980">
    <property type="entry name" value="2C_sensor_his_kinase"/>
</dbReference>
<protein>
    <recommendedName>
        <fullName evidence="2">histidine kinase</fullName>
        <ecNumber evidence="2">2.7.13.3</ecNumber>
    </recommendedName>
</protein>
<dbReference type="SUPFAM" id="SSF55874">
    <property type="entry name" value="ATPase domain of HSP90 chaperone/DNA topoisomerase II/histidine kinase"/>
    <property type="match status" value="1"/>
</dbReference>
<evidence type="ECO:0000256" key="6">
    <source>
        <dbReference type="ARBA" id="ARBA00022840"/>
    </source>
</evidence>
<evidence type="ECO:0000256" key="2">
    <source>
        <dbReference type="ARBA" id="ARBA00012438"/>
    </source>
</evidence>
<sequence>MPDGRLATSETLDPARAAAPPGRADASRSAGAAAGRRRSLGLSSKLLLLTVLFVLIAEVLVYVPSIANFRNNRLSERIRSAELIAIALSDSADVPRVLQDRLLGNMGAMTIAVHAGAMRRLVAMSEMPPPVDRTSDLAQRDAWTSIVEAFDALFASDGRVLRILGAPDDGGEVIEAVVSETPIRAAMLRYSRNVVGLSLFISVITAAALYFTLRNLFLAPLARLTGAMVDFSANPEDPSRIIVPRQRDDEIGVAEQRLSAMQRELAETLGQKKHLADLGLAVSKINHDLRNMLASAQLITDRLSAVPDTSVQRFVPKLMATLDRAIGYSQAVMNYGKAGEAPPERRLVAVRRVVDDVAEVLGLTNHATVEFEIAVAADLEIDADPDQLFRVLMNICRNAAQALEGDTNPAVVRRIAVSAARSGTVVTLRVADTGPGVPPRARENLFRPFQGGVRRGGNGLGLAICAELVRAHGGTIELMDAGPGATFEIQIPDRVIDLARVPRRGNGRA</sequence>
<gene>
    <name evidence="10" type="ORF">ABS361_15225</name>
</gene>
<dbReference type="Pfam" id="PF02518">
    <property type="entry name" value="HATPase_c"/>
    <property type="match status" value="1"/>
</dbReference>
<dbReference type="InterPro" id="IPR004358">
    <property type="entry name" value="Sig_transdc_His_kin-like_C"/>
</dbReference>
<keyword evidence="8" id="KW-0812">Transmembrane</keyword>
<evidence type="ECO:0000256" key="7">
    <source>
        <dbReference type="SAM" id="MobiDB-lite"/>
    </source>
</evidence>
<dbReference type="Gene3D" id="6.10.340.10">
    <property type="match status" value="1"/>
</dbReference>
<evidence type="ECO:0000256" key="4">
    <source>
        <dbReference type="ARBA" id="ARBA00022741"/>
    </source>
</evidence>
<evidence type="ECO:0000256" key="3">
    <source>
        <dbReference type="ARBA" id="ARBA00022679"/>
    </source>
</evidence>
<keyword evidence="8" id="KW-0472">Membrane</keyword>
<dbReference type="InterPro" id="IPR005467">
    <property type="entry name" value="His_kinase_dom"/>
</dbReference>
<evidence type="ECO:0000256" key="1">
    <source>
        <dbReference type="ARBA" id="ARBA00000085"/>
    </source>
</evidence>
<keyword evidence="8" id="KW-1133">Transmembrane helix</keyword>
<keyword evidence="5 10" id="KW-0418">Kinase</keyword>
<keyword evidence="3" id="KW-0808">Transferase</keyword>
<dbReference type="InterPro" id="IPR003594">
    <property type="entry name" value="HATPase_dom"/>
</dbReference>
<dbReference type="EC" id="2.7.13.3" evidence="2"/>
<dbReference type="AlphaFoldDB" id="A0AAU7X8L3"/>
<keyword evidence="6" id="KW-0067">ATP-binding</keyword>
<dbReference type="RefSeq" id="WP_407048532.1">
    <property type="nucleotide sequence ID" value="NZ_CP158568.1"/>
</dbReference>
<dbReference type="PANTHER" id="PTHR44936">
    <property type="entry name" value="SENSOR PROTEIN CREC"/>
    <property type="match status" value="1"/>
</dbReference>
<evidence type="ECO:0000256" key="5">
    <source>
        <dbReference type="ARBA" id="ARBA00022777"/>
    </source>
</evidence>
<dbReference type="PANTHER" id="PTHR44936:SF10">
    <property type="entry name" value="SENSOR PROTEIN RSTB"/>
    <property type="match status" value="1"/>
</dbReference>
<dbReference type="EMBL" id="CP158568">
    <property type="protein sequence ID" value="XBY43433.1"/>
    <property type="molecule type" value="Genomic_DNA"/>
</dbReference>
<feature type="transmembrane region" description="Helical" evidence="8">
    <location>
        <begin position="46"/>
        <end position="69"/>
    </location>
</feature>
<reference evidence="10" key="1">
    <citation type="submission" date="2024-06" db="EMBL/GenBank/DDBJ databases">
        <title>Methylostella associata gen. nov., sp. nov., a novel Ancalomicrobiaceae-affiliated facultatively methylotrophic bacteria that feed on methanotrophs of the genus Methylococcus.</title>
        <authorList>
            <person name="Saltykova V."/>
            <person name="Danilova O.V."/>
            <person name="Oshkin I.Y."/>
            <person name="Belova S.E."/>
            <person name="Pimenov N.V."/>
            <person name="Dedysh S.N."/>
        </authorList>
    </citation>
    <scope>NUCLEOTIDE SEQUENCE</scope>
    <source>
        <strain evidence="10">S20</strain>
    </source>
</reference>
<feature type="transmembrane region" description="Helical" evidence="8">
    <location>
        <begin position="194"/>
        <end position="213"/>
    </location>
</feature>
<keyword evidence="4" id="KW-0547">Nucleotide-binding</keyword>
<dbReference type="PROSITE" id="PS50109">
    <property type="entry name" value="HIS_KIN"/>
    <property type="match status" value="1"/>
</dbReference>
<evidence type="ECO:0000256" key="8">
    <source>
        <dbReference type="SAM" id="Phobius"/>
    </source>
</evidence>
<dbReference type="InterPro" id="IPR036890">
    <property type="entry name" value="HATPase_C_sf"/>
</dbReference>
<dbReference type="CDD" id="cd00075">
    <property type="entry name" value="HATPase"/>
    <property type="match status" value="1"/>
</dbReference>
<dbReference type="Gene3D" id="3.30.565.10">
    <property type="entry name" value="Histidine kinase-like ATPase, C-terminal domain"/>
    <property type="match status" value="1"/>
</dbReference>
<feature type="region of interest" description="Disordered" evidence="7">
    <location>
        <begin position="1"/>
        <end position="30"/>
    </location>
</feature>
<dbReference type="GO" id="GO:0004673">
    <property type="term" value="F:protein histidine kinase activity"/>
    <property type="evidence" value="ECO:0007669"/>
    <property type="project" value="UniProtKB-EC"/>
</dbReference>
<comment type="catalytic activity">
    <reaction evidence="1">
        <text>ATP + protein L-histidine = ADP + protein N-phospho-L-histidine.</text>
        <dbReference type="EC" id="2.7.13.3"/>
    </reaction>
</comment>
<accession>A0AAU7X8L3</accession>
<evidence type="ECO:0000259" key="9">
    <source>
        <dbReference type="PROSITE" id="PS50109"/>
    </source>
</evidence>
<feature type="domain" description="Histidine kinase" evidence="9">
    <location>
        <begin position="284"/>
        <end position="495"/>
    </location>
</feature>
<proteinExistence type="predicted"/>